<dbReference type="Proteomes" id="UP000503349">
    <property type="component" value="Chromosome 2"/>
</dbReference>
<proteinExistence type="predicted"/>
<dbReference type="AlphaFoldDB" id="A0A6G1P8D7"/>
<evidence type="ECO:0000313" key="1">
    <source>
        <dbReference type="EMBL" id="KAF3686525.1"/>
    </source>
</evidence>
<dbReference type="EMBL" id="CM015713">
    <property type="protein sequence ID" value="KAF3686525.1"/>
    <property type="molecule type" value="Genomic_DNA"/>
</dbReference>
<protein>
    <submittedName>
        <fullName evidence="1">Uncharacterized protein</fullName>
    </submittedName>
</protein>
<sequence>MQNKHNIAPKPCHPSQPSLPLPFTLLSQKQISATGGLCALSVLTCISCLKNLERQLKIH</sequence>
<name>A0A6G1P8D7_CHAAH</name>
<evidence type="ECO:0000313" key="2">
    <source>
        <dbReference type="Proteomes" id="UP000503349"/>
    </source>
</evidence>
<accession>A0A6G1P8D7</accession>
<keyword evidence="2" id="KW-1185">Reference proteome</keyword>
<reference evidence="2" key="2">
    <citation type="submission" date="2019-02" db="EMBL/GenBank/DDBJ databases">
        <title>Opniocepnalus argus Var Kimnra genome.</title>
        <authorList>
            <person name="Zhou C."/>
            <person name="Xiao S."/>
        </authorList>
    </citation>
    <scope>NUCLEOTIDE SEQUENCE [LARGE SCALE GENOMIC DNA]</scope>
</reference>
<organism evidence="1 2">
    <name type="scientific">Channa argus</name>
    <name type="common">Northern snakehead</name>
    <name type="synonym">Ophicephalus argus</name>
    <dbReference type="NCBI Taxonomy" id="215402"/>
    <lineage>
        <taxon>Eukaryota</taxon>
        <taxon>Metazoa</taxon>
        <taxon>Chordata</taxon>
        <taxon>Craniata</taxon>
        <taxon>Vertebrata</taxon>
        <taxon>Euteleostomi</taxon>
        <taxon>Actinopterygii</taxon>
        <taxon>Neopterygii</taxon>
        <taxon>Teleostei</taxon>
        <taxon>Neoteleostei</taxon>
        <taxon>Acanthomorphata</taxon>
        <taxon>Anabantaria</taxon>
        <taxon>Anabantiformes</taxon>
        <taxon>Channoidei</taxon>
        <taxon>Channidae</taxon>
        <taxon>Channa</taxon>
    </lineage>
</organism>
<gene>
    <name evidence="1" type="ORF">EXN66_Car002197</name>
</gene>
<reference evidence="1 2" key="1">
    <citation type="submission" date="2019-02" db="EMBL/GenBank/DDBJ databases">
        <title>Opniocepnalus argus genome.</title>
        <authorList>
            <person name="Zhou C."/>
            <person name="Xiao S."/>
        </authorList>
    </citation>
    <scope>NUCLEOTIDE SEQUENCE [LARGE SCALE GENOMIC DNA]</scope>
    <source>
        <strain evidence="1">OARG1902GOOAL</strain>
        <tissue evidence="1">Muscle</tissue>
    </source>
</reference>